<dbReference type="GO" id="GO:0000398">
    <property type="term" value="P:mRNA splicing, via spliceosome"/>
    <property type="evidence" value="ECO:0007669"/>
    <property type="project" value="TreeGrafter"/>
</dbReference>
<feature type="non-terminal residue" evidence="1">
    <location>
        <position position="1"/>
    </location>
</feature>
<sequence>NKNLPPRVMEIAKNVRDFLVGMKDTLNDDEERLLSSLQDLHEQYLMIMDEFSLQVSQLALSVSPEARMVAHQLRLKIYQDWRAKLMEKIFASAASHGSLSMPGSPMKQPNDEETLCESCVCEMSRRLAVYEQVIADYIKASTRIKSKRCHGPQLAGPDTMSKRMCDPPDVLDPESDNEEYGFQIPEFLCSQPIRDAADRFNINRQWEHLQAKYVGTGHADTTKFEWAVNQNRDTLASHVGHFDMMAYFAVAENEAIGRVRSNMLEKMLQPCGQPPQKEED</sequence>
<reference evidence="1" key="2">
    <citation type="journal article" date="2023" name="Microbiol Resour">
        <title>Decontamination and Annotation of the Draft Genome Sequence of the Oomycete Lagenidium giganteum ARSEF 373.</title>
        <authorList>
            <person name="Morgan W.R."/>
            <person name="Tartar A."/>
        </authorList>
    </citation>
    <scope>NUCLEOTIDE SEQUENCE</scope>
    <source>
        <strain evidence="1">ARSEF 373</strain>
    </source>
</reference>
<organism evidence="1 2">
    <name type="scientific">Lagenidium giganteum</name>
    <dbReference type="NCBI Taxonomy" id="4803"/>
    <lineage>
        <taxon>Eukaryota</taxon>
        <taxon>Sar</taxon>
        <taxon>Stramenopiles</taxon>
        <taxon>Oomycota</taxon>
        <taxon>Peronosporomycetes</taxon>
        <taxon>Pythiales</taxon>
        <taxon>Pythiaceae</taxon>
    </lineage>
</organism>
<reference evidence="1" key="1">
    <citation type="submission" date="2022-11" db="EMBL/GenBank/DDBJ databases">
        <authorList>
            <person name="Morgan W.R."/>
            <person name="Tartar A."/>
        </authorList>
    </citation>
    <scope>NUCLEOTIDE SEQUENCE</scope>
    <source>
        <strain evidence="1">ARSEF 373</strain>
    </source>
</reference>
<dbReference type="GO" id="GO:0071011">
    <property type="term" value="C:precatalytic spliceosome"/>
    <property type="evidence" value="ECO:0007669"/>
    <property type="project" value="TreeGrafter"/>
</dbReference>
<dbReference type="EMBL" id="DAKRPA010000145">
    <property type="protein sequence ID" value="DAZ97140.1"/>
    <property type="molecule type" value="Genomic_DNA"/>
</dbReference>
<protein>
    <submittedName>
        <fullName evidence="1">Uncharacterized protein</fullName>
    </submittedName>
</protein>
<dbReference type="Pfam" id="PF07189">
    <property type="entry name" value="SF3b10"/>
    <property type="match status" value="1"/>
</dbReference>
<dbReference type="Proteomes" id="UP001146120">
    <property type="component" value="Unassembled WGS sequence"/>
</dbReference>
<accession>A0AAV2YSS6</accession>
<keyword evidence="2" id="KW-1185">Reference proteome</keyword>
<dbReference type="PANTHER" id="PTHR20978:SF0">
    <property type="entry name" value="SPLICING FACTOR 3B SUBUNIT 5"/>
    <property type="match status" value="1"/>
</dbReference>
<comment type="caution">
    <text evidence="1">The sequence shown here is derived from an EMBL/GenBank/DDBJ whole genome shotgun (WGS) entry which is preliminary data.</text>
</comment>
<dbReference type="GO" id="GO:0005686">
    <property type="term" value="C:U2 snRNP"/>
    <property type="evidence" value="ECO:0007669"/>
    <property type="project" value="TreeGrafter"/>
</dbReference>
<evidence type="ECO:0000313" key="2">
    <source>
        <dbReference type="Proteomes" id="UP001146120"/>
    </source>
</evidence>
<dbReference type="PANTHER" id="PTHR20978">
    <property type="entry name" value="SPLICING FACTOR 3B SUBUNIT 5"/>
    <property type="match status" value="1"/>
</dbReference>
<proteinExistence type="predicted"/>
<dbReference type="AlphaFoldDB" id="A0AAV2YSS6"/>
<name>A0AAV2YSS6_9STRA</name>
<dbReference type="InterPro" id="IPR009846">
    <property type="entry name" value="SF3b5/RDS3-10"/>
</dbReference>
<evidence type="ECO:0000313" key="1">
    <source>
        <dbReference type="EMBL" id="DAZ97140.1"/>
    </source>
</evidence>
<gene>
    <name evidence="1" type="ORF">N0F65_004754</name>
</gene>